<evidence type="ECO:0000256" key="3">
    <source>
        <dbReference type="ARBA" id="ARBA00022692"/>
    </source>
</evidence>
<dbReference type="Proteomes" id="UP001162834">
    <property type="component" value="Chromosome"/>
</dbReference>
<dbReference type="AlphaFoldDB" id="A0A9E7C1W6"/>
<feature type="transmembrane region" description="Helical" evidence="6">
    <location>
        <begin position="333"/>
        <end position="354"/>
    </location>
</feature>
<evidence type="ECO:0000256" key="1">
    <source>
        <dbReference type="ARBA" id="ARBA00004141"/>
    </source>
</evidence>
<keyword evidence="6" id="KW-0592">Phosphate transport</keyword>
<gene>
    <name evidence="7" type="ORF">DSM104329_03264</name>
</gene>
<dbReference type="PANTHER" id="PTHR11101">
    <property type="entry name" value="PHOSPHATE TRANSPORTER"/>
    <property type="match status" value="1"/>
</dbReference>
<dbReference type="GO" id="GO:0005315">
    <property type="term" value="F:phosphate transmembrane transporter activity"/>
    <property type="evidence" value="ECO:0007669"/>
    <property type="project" value="InterPro"/>
</dbReference>
<proteinExistence type="inferred from homology"/>
<feature type="transmembrane region" description="Helical" evidence="6">
    <location>
        <begin position="134"/>
        <end position="157"/>
    </location>
</feature>
<evidence type="ECO:0000256" key="6">
    <source>
        <dbReference type="RuleBase" id="RU363058"/>
    </source>
</evidence>
<feature type="transmembrane region" description="Helical" evidence="6">
    <location>
        <begin position="302"/>
        <end position="327"/>
    </location>
</feature>
<keyword evidence="8" id="KW-1185">Reference proteome</keyword>
<dbReference type="RefSeq" id="WP_259310917.1">
    <property type="nucleotide sequence ID" value="NZ_CP087164.1"/>
</dbReference>
<organism evidence="7 8">
    <name type="scientific">Capillimicrobium parvum</name>
    <dbReference type="NCBI Taxonomy" id="2884022"/>
    <lineage>
        <taxon>Bacteria</taxon>
        <taxon>Bacillati</taxon>
        <taxon>Actinomycetota</taxon>
        <taxon>Thermoleophilia</taxon>
        <taxon>Solirubrobacterales</taxon>
        <taxon>Capillimicrobiaceae</taxon>
        <taxon>Capillimicrobium</taxon>
    </lineage>
</organism>
<evidence type="ECO:0000256" key="2">
    <source>
        <dbReference type="ARBA" id="ARBA00022448"/>
    </source>
</evidence>
<protein>
    <recommendedName>
        <fullName evidence="6">Phosphate transporter</fullName>
    </recommendedName>
</protein>
<keyword evidence="3 6" id="KW-0812">Transmembrane</keyword>
<dbReference type="Pfam" id="PF01384">
    <property type="entry name" value="PHO4"/>
    <property type="match status" value="2"/>
</dbReference>
<reference evidence="7" key="1">
    <citation type="journal article" date="2022" name="Int. J. Syst. Evol. Microbiol.">
        <title>Pseudomonas aegrilactucae sp. nov. and Pseudomonas morbosilactucae sp. nov., pathogens causing bacterial rot of lettuce in Japan.</title>
        <authorList>
            <person name="Sawada H."/>
            <person name="Fujikawa T."/>
            <person name="Satou M."/>
        </authorList>
    </citation>
    <scope>NUCLEOTIDE SEQUENCE</scope>
    <source>
        <strain evidence="7">0166_1</strain>
    </source>
</reference>
<dbReference type="PANTHER" id="PTHR11101:SF54">
    <property type="entry name" value="LOW-AFFINITY INORGANIC PHOSPHATE TRANSPORTER-RELATED"/>
    <property type="match status" value="1"/>
</dbReference>
<dbReference type="InterPro" id="IPR001204">
    <property type="entry name" value="Phos_transporter"/>
</dbReference>
<feature type="transmembrane region" description="Helical" evidence="6">
    <location>
        <begin position="76"/>
        <end position="99"/>
    </location>
</feature>
<dbReference type="EMBL" id="CP087164">
    <property type="protein sequence ID" value="UGS36853.1"/>
    <property type="molecule type" value="Genomic_DNA"/>
</dbReference>
<evidence type="ECO:0000256" key="4">
    <source>
        <dbReference type="ARBA" id="ARBA00022989"/>
    </source>
</evidence>
<feature type="transmembrane region" description="Helical" evidence="6">
    <location>
        <begin position="219"/>
        <end position="240"/>
    </location>
</feature>
<feature type="transmembrane region" description="Helical" evidence="6">
    <location>
        <begin position="105"/>
        <end position="127"/>
    </location>
</feature>
<evidence type="ECO:0000256" key="5">
    <source>
        <dbReference type="ARBA" id="ARBA00023136"/>
    </source>
</evidence>
<dbReference type="GO" id="GO:0035435">
    <property type="term" value="P:phosphate ion transmembrane transport"/>
    <property type="evidence" value="ECO:0007669"/>
    <property type="project" value="TreeGrafter"/>
</dbReference>
<dbReference type="GO" id="GO:0016020">
    <property type="term" value="C:membrane"/>
    <property type="evidence" value="ECO:0007669"/>
    <property type="project" value="UniProtKB-SubCell"/>
</dbReference>
<sequence>MDADLLIVLVVVTALAFDFTNGFHDTANVVATSISTRALRPRAAIGLAAILNFVGAFLSLAVAATIASGIVEATAVTLPVIFAGLVGAIVWNLVTWYFGLPSSSSHALIGGVVGAVLAAQGPSAIIGEGLLGKVIIPALVAPVLAFCVAGIGILVAYRVVGRQRPGPVTRGYRAGQIVSGGLLALAHGTNDAQKTMGIITLALVANGTVSADDPQVPTWVVIASASAIALGTYSGGWRIIRTMGSRIIKMDAAQGFVAQGSGAAVILAATHAGFPLSTTHVISGAVMGSGAAKRLSAVRWGVAGNILLAWLLTLPMAGATGAVVYAFSSIFGSGALGPVIIAVLLIAGLVLLSVNRMRHAASPAPAAAEPA</sequence>
<dbReference type="KEGG" id="sbae:DSM104329_03264"/>
<feature type="transmembrane region" description="Helical" evidence="6">
    <location>
        <begin position="43"/>
        <end position="64"/>
    </location>
</feature>
<accession>A0A9E7C1W6</accession>
<keyword evidence="4 6" id="KW-1133">Transmembrane helix</keyword>
<keyword evidence="5 6" id="KW-0472">Membrane</keyword>
<evidence type="ECO:0000313" key="7">
    <source>
        <dbReference type="EMBL" id="UGS36853.1"/>
    </source>
</evidence>
<evidence type="ECO:0000313" key="8">
    <source>
        <dbReference type="Proteomes" id="UP001162834"/>
    </source>
</evidence>
<keyword evidence="2 6" id="KW-0813">Transport</keyword>
<name>A0A9E7C1W6_9ACTN</name>
<comment type="subcellular location">
    <subcellularLocation>
        <location evidence="1 6">Membrane</location>
        <topology evidence="1 6">Multi-pass membrane protein</topology>
    </subcellularLocation>
</comment>
<comment type="similarity">
    <text evidence="6">Belongs to the inorganic phosphate transporter (PiT) (TC 2.A.20) family.</text>
</comment>